<gene>
    <name evidence="7" type="ORF">M1843_14885</name>
</gene>
<dbReference type="PANTHER" id="PTHR47737">
    <property type="entry name" value="GLYCINE BETAINE/PROLINE BETAINE TRANSPORT SYSTEM PERMEASE PROTEIN PROW"/>
    <property type="match status" value="1"/>
</dbReference>
<feature type="signal peptide" evidence="5">
    <location>
        <begin position="1"/>
        <end position="24"/>
    </location>
</feature>
<proteinExistence type="predicted"/>
<feature type="chain" id="PRO_5047292965" evidence="5">
    <location>
        <begin position="25"/>
        <end position="301"/>
    </location>
</feature>
<feature type="domain" description="ABC-type glycine betaine transport system substrate-binding" evidence="6">
    <location>
        <begin position="41"/>
        <end position="291"/>
    </location>
</feature>
<evidence type="ECO:0000256" key="1">
    <source>
        <dbReference type="ARBA" id="ARBA00004236"/>
    </source>
</evidence>
<keyword evidence="8" id="KW-1185">Reference proteome</keyword>
<dbReference type="SUPFAM" id="SSF53850">
    <property type="entry name" value="Periplasmic binding protein-like II"/>
    <property type="match status" value="1"/>
</dbReference>
<keyword evidence="3" id="KW-1003">Cell membrane</keyword>
<evidence type="ECO:0000256" key="5">
    <source>
        <dbReference type="SAM" id="SignalP"/>
    </source>
</evidence>
<keyword evidence="5" id="KW-0732">Signal</keyword>
<evidence type="ECO:0000256" key="3">
    <source>
        <dbReference type="ARBA" id="ARBA00022475"/>
    </source>
</evidence>
<evidence type="ECO:0000256" key="4">
    <source>
        <dbReference type="ARBA" id="ARBA00023136"/>
    </source>
</evidence>
<organism evidence="7 8">
    <name type="scientific">Isoptericola peretonis</name>
    <dbReference type="NCBI Taxonomy" id="2918523"/>
    <lineage>
        <taxon>Bacteria</taxon>
        <taxon>Bacillati</taxon>
        <taxon>Actinomycetota</taxon>
        <taxon>Actinomycetes</taxon>
        <taxon>Micrococcales</taxon>
        <taxon>Promicromonosporaceae</taxon>
        <taxon>Isoptericola</taxon>
    </lineage>
</organism>
<dbReference type="EMBL" id="JALQCY010000004">
    <property type="protein sequence ID" value="MCK9795035.1"/>
    <property type="molecule type" value="Genomic_DNA"/>
</dbReference>
<evidence type="ECO:0000259" key="6">
    <source>
        <dbReference type="Pfam" id="PF04069"/>
    </source>
</evidence>
<name>A0ABT0J6B7_9MICO</name>
<evidence type="ECO:0000256" key="2">
    <source>
        <dbReference type="ARBA" id="ARBA00022448"/>
    </source>
</evidence>
<dbReference type="Gene3D" id="3.10.105.10">
    <property type="entry name" value="Dipeptide-binding Protein, Domain 3"/>
    <property type="match status" value="2"/>
</dbReference>
<dbReference type="InterPro" id="IPR007210">
    <property type="entry name" value="ABC_Gly_betaine_transp_sub-bd"/>
</dbReference>
<dbReference type="PROSITE" id="PS51257">
    <property type="entry name" value="PROKAR_LIPOPROTEIN"/>
    <property type="match status" value="1"/>
</dbReference>
<evidence type="ECO:0000313" key="8">
    <source>
        <dbReference type="Proteomes" id="UP001651050"/>
    </source>
</evidence>
<keyword evidence="4" id="KW-0472">Membrane</keyword>
<keyword evidence="2" id="KW-0813">Transport</keyword>
<reference evidence="7 8" key="1">
    <citation type="submission" date="2022-02" db="EMBL/GenBank/DDBJ databases">
        <title>The car tank lid bacteriome: a reservoir of bacteria with potential in bioremediation of fuel.</title>
        <authorList>
            <person name="Vidal-Verdu A."/>
            <person name="Gomez-Martinez D."/>
            <person name="Latorre-Perez A."/>
            <person name="Pereto J."/>
            <person name="Porcar M."/>
        </authorList>
    </citation>
    <scope>NUCLEOTIDE SEQUENCE [LARGE SCALE GENOMIC DNA]</scope>
    <source>
        <strain evidence="7 8">4D.3</strain>
    </source>
</reference>
<evidence type="ECO:0000313" key="7">
    <source>
        <dbReference type="EMBL" id="MCK9795035.1"/>
    </source>
</evidence>
<accession>A0ABT0J6B7</accession>
<dbReference type="Proteomes" id="UP001651050">
    <property type="component" value="Unassembled WGS sequence"/>
</dbReference>
<sequence>MSNHRTIRRGTALAAVAALGLTLAACGTDDGGSEGGEGADKKVTLGYIPSWTDGLTMAYLLDNQLSAAGYEVEHEEISEAGVLYTALSEGDVDLYPSAWSGLHSSYIEQYGDDLENLGDFYEGGKKFLAVPEYTDIDSLAELPDNVDKFDGTITGIEPSAGLMEDTKDLAVPAYGLDEAGYTLQDSSTSAMLTALGEAIDNKEDILVTMWTPFWANGSYPIKALEDPEGAFSDVDNLQFMSHAGFGEDHPEVADWLGQVKLTDEQYSSLEKAVAVDSADDPAAGVETWLKENPDVIPAFEG</sequence>
<dbReference type="Pfam" id="PF04069">
    <property type="entry name" value="OpuAC"/>
    <property type="match status" value="1"/>
</dbReference>
<protein>
    <submittedName>
        <fullName evidence="7">Glycine betaine ABC transporter substrate-binding protein</fullName>
    </submittedName>
</protein>
<comment type="caution">
    <text evidence="7">The sequence shown here is derived from an EMBL/GenBank/DDBJ whole genome shotgun (WGS) entry which is preliminary data.</text>
</comment>
<dbReference type="CDD" id="cd13639">
    <property type="entry name" value="PBP2_OpuAC_like"/>
    <property type="match status" value="1"/>
</dbReference>
<dbReference type="PANTHER" id="PTHR47737:SF1">
    <property type="entry name" value="GLYCINE BETAINE_PROLINE BETAINE TRANSPORT SYSTEM PERMEASE PROTEIN PROW"/>
    <property type="match status" value="1"/>
</dbReference>
<dbReference type="Gene3D" id="3.40.190.100">
    <property type="entry name" value="Glycine betaine-binding periplasmic protein, domain 2"/>
    <property type="match status" value="1"/>
</dbReference>
<comment type="subcellular location">
    <subcellularLocation>
        <location evidence="1">Cell membrane</location>
    </subcellularLocation>
</comment>
<dbReference type="RefSeq" id="WP_416344887.1">
    <property type="nucleotide sequence ID" value="NZ_JALQCY010000004.1"/>
</dbReference>